<organism evidence="2 3">
    <name type="scientific">Nocardioides cavernae</name>
    <dbReference type="NCBI Taxonomy" id="1921566"/>
    <lineage>
        <taxon>Bacteria</taxon>
        <taxon>Bacillati</taxon>
        <taxon>Actinomycetota</taxon>
        <taxon>Actinomycetes</taxon>
        <taxon>Propionibacteriales</taxon>
        <taxon>Nocardioidaceae</taxon>
        <taxon>Nocardioides</taxon>
    </lineage>
</organism>
<dbReference type="GO" id="GO:0032259">
    <property type="term" value="P:methylation"/>
    <property type="evidence" value="ECO:0007669"/>
    <property type="project" value="UniProtKB-KW"/>
</dbReference>
<keyword evidence="2" id="KW-0489">Methyltransferase</keyword>
<dbReference type="Gene3D" id="3.40.50.150">
    <property type="entry name" value="Vaccinia Virus protein VP39"/>
    <property type="match status" value="1"/>
</dbReference>
<dbReference type="RefSeq" id="WP_179621382.1">
    <property type="nucleotide sequence ID" value="NZ_JACCBW010000006.1"/>
</dbReference>
<keyword evidence="2" id="KW-0830">Ubiquinone</keyword>
<accession>A0A7Y9H6E0</accession>
<sequence>MASLEALRVFHQRRIAVPVDDDALVLDVGSGDKPSWRADVLLDRYTGAEHAAQRSGHASARVSRPLFDADAADMPFRDGAFDYAICSNLLEHVRDPAAVAAELTRVARAGYIEVPEAASAKIVDFPSHVWWCRMEDGDDDGGATLVMTAKDAPWFDAEIHRYIERAGVRDALDAVLNSRFEHRVVQYHWTGEVRLRTEGVLDADFFEQAMRAPGHQRGWEATAVQAVTAGLTWRTRHRRRDRRILLGDVVKAELVTDPAEVLERRIYRLGQTGGQNGS</sequence>
<evidence type="ECO:0000313" key="3">
    <source>
        <dbReference type="Proteomes" id="UP000549911"/>
    </source>
</evidence>
<reference evidence="2 3" key="2">
    <citation type="submission" date="2020-08" db="EMBL/GenBank/DDBJ databases">
        <title>The Agave Microbiome: Exploring the role of microbial communities in plant adaptations to desert environments.</title>
        <authorList>
            <person name="Partida-Martinez L.P."/>
        </authorList>
    </citation>
    <scope>NUCLEOTIDE SEQUENCE [LARGE SCALE GENOMIC DNA]</scope>
    <source>
        <strain evidence="2 3">AT2.17</strain>
    </source>
</reference>
<protein>
    <submittedName>
        <fullName evidence="2">Ubiquinone/menaquinone biosynthesis C-methylase UbiE</fullName>
    </submittedName>
</protein>
<keyword evidence="3" id="KW-1185">Reference proteome</keyword>
<reference evidence="2 3" key="1">
    <citation type="submission" date="2020-07" db="EMBL/GenBank/DDBJ databases">
        <authorList>
            <person name="Partida-Martinez L."/>
            <person name="Huntemann M."/>
            <person name="Clum A."/>
            <person name="Wang J."/>
            <person name="Palaniappan K."/>
            <person name="Ritter S."/>
            <person name="Chen I.-M."/>
            <person name="Stamatis D."/>
            <person name="Reddy T."/>
            <person name="O'Malley R."/>
            <person name="Daum C."/>
            <person name="Shapiro N."/>
            <person name="Ivanova N."/>
            <person name="Kyrpides N."/>
            <person name="Woyke T."/>
        </authorList>
    </citation>
    <scope>NUCLEOTIDE SEQUENCE [LARGE SCALE GENOMIC DNA]</scope>
    <source>
        <strain evidence="2 3">AT2.17</strain>
    </source>
</reference>
<dbReference type="AlphaFoldDB" id="A0A7Y9H6E0"/>
<evidence type="ECO:0000313" key="2">
    <source>
        <dbReference type="EMBL" id="NYE38747.1"/>
    </source>
</evidence>
<dbReference type="EMBL" id="JACCBW010000006">
    <property type="protein sequence ID" value="NYE38747.1"/>
    <property type="molecule type" value="Genomic_DNA"/>
</dbReference>
<feature type="domain" description="Methyltransferase type 11" evidence="1">
    <location>
        <begin position="26"/>
        <end position="110"/>
    </location>
</feature>
<evidence type="ECO:0000259" key="1">
    <source>
        <dbReference type="Pfam" id="PF08241"/>
    </source>
</evidence>
<proteinExistence type="predicted"/>
<dbReference type="SUPFAM" id="SSF53335">
    <property type="entry name" value="S-adenosyl-L-methionine-dependent methyltransferases"/>
    <property type="match status" value="1"/>
</dbReference>
<comment type="caution">
    <text evidence="2">The sequence shown here is derived from an EMBL/GenBank/DDBJ whole genome shotgun (WGS) entry which is preliminary data.</text>
</comment>
<dbReference type="Pfam" id="PF08241">
    <property type="entry name" value="Methyltransf_11"/>
    <property type="match status" value="1"/>
</dbReference>
<gene>
    <name evidence="2" type="ORF">F4692_003898</name>
</gene>
<name>A0A7Y9H6E0_9ACTN</name>
<dbReference type="Proteomes" id="UP000549911">
    <property type="component" value="Unassembled WGS sequence"/>
</dbReference>
<dbReference type="InterPro" id="IPR029063">
    <property type="entry name" value="SAM-dependent_MTases_sf"/>
</dbReference>
<keyword evidence="2" id="KW-0808">Transferase</keyword>
<dbReference type="GO" id="GO:0008757">
    <property type="term" value="F:S-adenosylmethionine-dependent methyltransferase activity"/>
    <property type="evidence" value="ECO:0007669"/>
    <property type="project" value="InterPro"/>
</dbReference>
<dbReference type="InterPro" id="IPR013216">
    <property type="entry name" value="Methyltransf_11"/>
</dbReference>